<evidence type="ECO:0000256" key="8">
    <source>
        <dbReference type="ARBA" id="ARBA00023125"/>
    </source>
</evidence>
<feature type="domain" description="UvrD-like helicase C-terminal" evidence="17">
    <location>
        <begin position="407"/>
        <end position="762"/>
    </location>
</feature>
<evidence type="ECO:0000256" key="2">
    <source>
        <dbReference type="ARBA" id="ARBA00022741"/>
    </source>
</evidence>
<dbReference type="Pfam" id="PF00580">
    <property type="entry name" value="UvrD-helicase"/>
    <property type="match status" value="1"/>
</dbReference>
<dbReference type="PANTHER" id="PTHR11070:SF55">
    <property type="entry name" value="DNA 3'-5' HELICASE"/>
    <property type="match status" value="1"/>
</dbReference>
<comment type="catalytic activity">
    <reaction evidence="13">
        <text>ATP + H2O = ADP + phosphate + H(+)</text>
        <dbReference type="Rhea" id="RHEA:13065"/>
        <dbReference type="ChEBI" id="CHEBI:15377"/>
        <dbReference type="ChEBI" id="CHEBI:15378"/>
        <dbReference type="ChEBI" id="CHEBI:30616"/>
        <dbReference type="ChEBI" id="CHEBI:43474"/>
        <dbReference type="ChEBI" id="CHEBI:456216"/>
        <dbReference type="EC" id="5.6.2.4"/>
    </reaction>
</comment>
<dbReference type="InterPro" id="IPR038726">
    <property type="entry name" value="PDDEXK_AddAB-type"/>
</dbReference>
<evidence type="ECO:0000256" key="11">
    <source>
        <dbReference type="ARBA" id="ARBA00034617"/>
    </source>
</evidence>
<gene>
    <name evidence="18" type="ORF">D2E23_0590</name>
</gene>
<feature type="domain" description="UvrD-like helicase ATP-binding" evidence="16">
    <location>
        <begin position="2"/>
        <end position="406"/>
    </location>
</feature>
<dbReference type="CDD" id="cd17932">
    <property type="entry name" value="DEXQc_UvrD"/>
    <property type="match status" value="1"/>
</dbReference>
<evidence type="ECO:0000256" key="5">
    <source>
        <dbReference type="ARBA" id="ARBA00022806"/>
    </source>
</evidence>
<dbReference type="Gene3D" id="3.90.320.10">
    <property type="match status" value="1"/>
</dbReference>
<feature type="binding site" evidence="14">
    <location>
        <begin position="23"/>
        <end position="30"/>
    </location>
    <ligand>
        <name>ATP</name>
        <dbReference type="ChEBI" id="CHEBI:30616"/>
    </ligand>
</feature>
<evidence type="ECO:0000256" key="1">
    <source>
        <dbReference type="ARBA" id="ARBA00022722"/>
    </source>
</evidence>
<keyword evidence="9" id="KW-0234">DNA repair</keyword>
<keyword evidence="5 14" id="KW-0347">Helicase</keyword>
<evidence type="ECO:0000256" key="4">
    <source>
        <dbReference type="ARBA" id="ARBA00022801"/>
    </source>
</evidence>
<dbReference type="Pfam" id="PF13361">
    <property type="entry name" value="UvrD_C"/>
    <property type="match status" value="2"/>
</dbReference>
<dbReference type="InterPro" id="IPR027417">
    <property type="entry name" value="P-loop_NTPase"/>
</dbReference>
<dbReference type="EC" id="5.6.2.4" evidence="12"/>
<dbReference type="InterPro" id="IPR000212">
    <property type="entry name" value="DNA_helicase_UvrD/REP"/>
</dbReference>
<evidence type="ECO:0000259" key="16">
    <source>
        <dbReference type="PROSITE" id="PS51198"/>
    </source>
</evidence>
<dbReference type="Proteomes" id="UP000288607">
    <property type="component" value="Unassembled WGS sequence"/>
</dbReference>
<dbReference type="PROSITE" id="PS51217">
    <property type="entry name" value="UVRD_HELICASE_CTER"/>
    <property type="match status" value="1"/>
</dbReference>
<comment type="caution">
    <text evidence="18">The sequence shown here is derived from an EMBL/GenBank/DDBJ whole genome shotgun (WGS) entry which is preliminary data.</text>
</comment>
<keyword evidence="4 14" id="KW-0378">Hydrolase</keyword>
<dbReference type="GO" id="GO:0005524">
    <property type="term" value="F:ATP binding"/>
    <property type="evidence" value="ECO:0007669"/>
    <property type="project" value="UniProtKB-UniRule"/>
</dbReference>
<feature type="region of interest" description="Disordered" evidence="15">
    <location>
        <begin position="228"/>
        <end position="247"/>
    </location>
</feature>
<evidence type="ECO:0000256" key="15">
    <source>
        <dbReference type="SAM" id="MobiDB-lite"/>
    </source>
</evidence>
<dbReference type="Gene3D" id="3.40.50.300">
    <property type="entry name" value="P-loop containing nucleotide triphosphate hydrolases"/>
    <property type="match status" value="4"/>
</dbReference>
<sequence>MAATFEQAAVIDAPVNDDILVVAGAGSGKTYTMTNRIISLINRGVPAERILGLTFTRKAASELLDRVSGAVTRDMAVNGTGTAGAGATIDPDRAFLKPEIFTYDAFFQSIVRQYGLLVGMDQNTQPLSEAGAYQLASDVVGRHMAMLFSGTDADADALSSDDGSSFGVDDSEDMGQFPTLTTRLMSLSHAIANSMIGGDVLTFHDAVERIRRWDAAFIARLDSLIGDEPIPEKDPGKKKPPKRKKSENVADYALRLGEYEHERGLYRADALRTVARRRELLLTLAEEFQDAKRRAGMAEFSDFTIAAFQLIRRFPSIGEEYRRRYSHVFLDEYQDTSTTQATLLAALFHTDGRGGARTAVNAVGDPFQSIYAWRGASPGAFRMFQRDFGMAVSHKPYALTFTRRNPRIVLEAANDLTIPLRGAQRRPSSSLMREVDVDVLNPWVDEDGKPSPLGTIGVQGYATRGQEIDAVVRFARKAKELYGKNEKGEPVPGTHTAVLFRSKKSIPDYREALENAGLTCEVVGYSALLDRPEVRDLLALLHAVADHTDTGSLMRLMATPRFAIDAPDLKTVARLADDANTEYRYHALVTAGFATGDEPKNEWNAIVKRHRDIVPNGVFLADLLLDSGFAWKLEKSSVSPRGRKLFLAVADMLRVMESSMHLPLPDILRIAVEQLGLDIDCVVAQAIAGRDGEHAPTSARASLDAIADLSDTYLQELPTNVAPSLRGFITWVDALSKIPETGAGQSAGTADVTLMTIHQAKGLEWDAVAVVGMTKTGFPSNQGDHLNVKVNDDHLGGVDADGGWTPPEYHETASTWLTDLTAVPVPVRVDSAILPRFPHDADVDGDPVAQLDALDTVEHVDAEVYAADPLVDAYGGGRVSDGERFLSQSEEYGRRLHADERRLMYVALTRAKQAALLTFSVSSEPSRIPSDDKPLDDEAMEKKASNFWMEVHEALAGRSDAVAAPTGLPDREDCKPDGLLRPLYGFFAGEHAREYENAVVGAAWLEPPVETETESVPWPRPLEKRVAEAVDSSTKAVQETEDGTVDTAAGGRSDSEDSNGDAVPRTLLDYARKVMEARSVSAIGSDDVASLEEQGKRILASGRQNVTAIQTRMTLMDDTASGDARDRKRKERDRKRYWTGVIRPIPRSSSPAAEAGTRFHDWAARFIYPLGDGMTQTAESLALPVQDARDAMLADVTARDQALADGRLDVRDRHLLTWQHRLIDSRWATRDAVCVEQSIVAAIGGQIVDGKLDAVFSGGLDDPSDVGRFTVVDWKTGRKPTNTQDIEVKLAQLDLYRLLWSRIKEVPLDRIDATLYYLGVDDESEREVHALPKSEDEIIARMLKGLPEQSDND</sequence>
<dbReference type="OrthoDB" id="4812256at2"/>
<evidence type="ECO:0000313" key="18">
    <source>
        <dbReference type="EMBL" id="RSX51983.1"/>
    </source>
</evidence>
<evidence type="ECO:0000256" key="7">
    <source>
        <dbReference type="ARBA" id="ARBA00022840"/>
    </source>
</evidence>
<evidence type="ECO:0000256" key="3">
    <source>
        <dbReference type="ARBA" id="ARBA00022763"/>
    </source>
</evidence>
<dbReference type="RefSeq" id="WP_126029516.1">
    <property type="nucleotide sequence ID" value="NZ_QXGJ01000002.1"/>
</dbReference>
<keyword evidence="2 14" id="KW-0547">Nucleotide-binding</keyword>
<evidence type="ECO:0000256" key="6">
    <source>
        <dbReference type="ARBA" id="ARBA00022839"/>
    </source>
</evidence>
<evidence type="ECO:0000256" key="10">
    <source>
        <dbReference type="ARBA" id="ARBA00023235"/>
    </source>
</evidence>
<organism evidence="18 19">
    <name type="scientific">Bifidobacterium callimiconis</name>
    <dbReference type="NCBI Taxonomy" id="2306973"/>
    <lineage>
        <taxon>Bacteria</taxon>
        <taxon>Bacillati</taxon>
        <taxon>Actinomycetota</taxon>
        <taxon>Actinomycetes</taxon>
        <taxon>Bifidobacteriales</taxon>
        <taxon>Bifidobacteriaceae</taxon>
        <taxon>Bifidobacterium</taxon>
    </lineage>
</organism>
<dbReference type="Gene3D" id="1.10.486.10">
    <property type="entry name" value="PCRA, domain 4"/>
    <property type="match status" value="1"/>
</dbReference>
<dbReference type="GO" id="GO:0000725">
    <property type="term" value="P:recombinational repair"/>
    <property type="evidence" value="ECO:0007669"/>
    <property type="project" value="TreeGrafter"/>
</dbReference>
<evidence type="ECO:0000256" key="9">
    <source>
        <dbReference type="ARBA" id="ARBA00023204"/>
    </source>
</evidence>
<dbReference type="EMBL" id="QXGJ01000002">
    <property type="protein sequence ID" value="RSX51983.1"/>
    <property type="molecule type" value="Genomic_DNA"/>
</dbReference>
<dbReference type="PANTHER" id="PTHR11070">
    <property type="entry name" value="UVRD / RECB / PCRA DNA HELICASE FAMILY MEMBER"/>
    <property type="match status" value="1"/>
</dbReference>
<comment type="catalytic activity">
    <reaction evidence="11">
        <text>Couples ATP hydrolysis with the unwinding of duplex DNA by translocating in the 3'-5' direction.</text>
        <dbReference type="EC" id="5.6.2.4"/>
    </reaction>
</comment>
<dbReference type="GO" id="GO:0005829">
    <property type="term" value="C:cytosol"/>
    <property type="evidence" value="ECO:0007669"/>
    <property type="project" value="TreeGrafter"/>
</dbReference>
<dbReference type="GO" id="GO:0033202">
    <property type="term" value="C:DNA helicase complex"/>
    <property type="evidence" value="ECO:0007669"/>
    <property type="project" value="TreeGrafter"/>
</dbReference>
<keyword evidence="8" id="KW-0238">DNA-binding</keyword>
<evidence type="ECO:0000259" key="17">
    <source>
        <dbReference type="PROSITE" id="PS51217"/>
    </source>
</evidence>
<keyword evidence="10" id="KW-0413">Isomerase</keyword>
<evidence type="ECO:0000256" key="13">
    <source>
        <dbReference type="ARBA" id="ARBA00048988"/>
    </source>
</evidence>
<name>A0A430FGI3_9BIFI</name>
<dbReference type="GO" id="GO:0003677">
    <property type="term" value="F:DNA binding"/>
    <property type="evidence" value="ECO:0007669"/>
    <property type="project" value="UniProtKB-KW"/>
</dbReference>
<keyword evidence="1" id="KW-0540">Nuclease</keyword>
<evidence type="ECO:0000256" key="14">
    <source>
        <dbReference type="PROSITE-ProRule" id="PRU00560"/>
    </source>
</evidence>
<dbReference type="InterPro" id="IPR011604">
    <property type="entry name" value="PDDEXK-like_dom_sf"/>
</dbReference>
<protein>
    <recommendedName>
        <fullName evidence="12">DNA 3'-5' helicase</fullName>
        <ecNumber evidence="12">5.6.2.4</ecNumber>
    </recommendedName>
</protein>
<evidence type="ECO:0000313" key="19">
    <source>
        <dbReference type="Proteomes" id="UP000288607"/>
    </source>
</evidence>
<proteinExistence type="predicted"/>
<keyword evidence="6" id="KW-0269">Exonuclease</keyword>
<reference evidence="18 19" key="1">
    <citation type="submission" date="2018-09" db="EMBL/GenBank/DDBJ databases">
        <title>Characterization of the phylogenetic diversity of five novel species belonging to the genus Bifidobacterium.</title>
        <authorList>
            <person name="Lugli G.A."/>
            <person name="Duranti S."/>
            <person name="Milani C."/>
        </authorList>
    </citation>
    <scope>NUCLEOTIDE SEQUENCE [LARGE SCALE GENOMIC DNA]</scope>
    <source>
        <strain evidence="18 19">2028B</strain>
    </source>
</reference>
<keyword evidence="3" id="KW-0227">DNA damage</keyword>
<accession>A0A430FGI3</accession>
<dbReference type="PROSITE" id="PS51198">
    <property type="entry name" value="UVRD_HELICASE_ATP_BIND"/>
    <property type="match status" value="1"/>
</dbReference>
<feature type="region of interest" description="Disordered" evidence="15">
    <location>
        <begin position="1029"/>
        <end position="1063"/>
    </location>
</feature>
<dbReference type="GO" id="GO:0043138">
    <property type="term" value="F:3'-5' DNA helicase activity"/>
    <property type="evidence" value="ECO:0007669"/>
    <property type="project" value="UniProtKB-EC"/>
</dbReference>
<keyword evidence="7 14" id="KW-0067">ATP-binding</keyword>
<evidence type="ECO:0000256" key="12">
    <source>
        <dbReference type="ARBA" id="ARBA00034808"/>
    </source>
</evidence>
<dbReference type="Pfam" id="PF12705">
    <property type="entry name" value="PDDEXK_1"/>
    <property type="match status" value="1"/>
</dbReference>
<dbReference type="InterPro" id="IPR014016">
    <property type="entry name" value="UvrD-like_ATP-bd"/>
</dbReference>
<keyword evidence="19" id="KW-1185">Reference proteome</keyword>
<dbReference type="GO" id="GO:0004527">
    <property type="term" value="F:exonuclease activity"/>
    <property type="evidence" value="ECO:0007669"/>
    <property type="project" value="UniProtKB-KW"/>
</dbReference>
<dbReference type="SUPFAM" id="SSF52540">
    <property type="entry name" value="P-loop containing nucleoside triphosphate hydrolases"/>
    <property type="match status" value="1"/>
</dbReference>
<dbReference type="InterPro" id="IPR014017">
    <property type="entry name" value="DNA_helicase_UvrD-like_C"/>
</dbReference>